<feature type="transmembrane region" description="Helical" evidence="1">
    <location>
        <begin position="146"/>
        <end position="166"/>
    </location>
</feature>
<comment type="caution">
    <text evidence="2">The sequence shown here is derived from an EMBL/GenBank/DDBJ whole genome shotgun (WGS) entry which is preliminary data.</text>
</comment>
<dbReference type="Pfam" id="PF12679">
    <property type="entry name" value="ABC2_membrane_2"/>
    <property type="match status" value="1"/>
</dbReference>
<name>A0A9D9H4K2_9FIRM</name>
<evidence type="ECO:0000313" key="2">
    <source>
        <dbReference type="EMBL" id="MBO8434588.1"/>
    </source>
</evidence>
<dbReference type="Proteomes" id="UP000823611">
    <property type="component" value="Unassembled WGS sequence"/>
</dbReference>
<feature type="transmembrane region" description="Helical" evidence="1">
    <location>
        <begin position="172"/>
        <end position="197"/>
    </location>
</feature>
<evidence type="ECO:0000313" key="3">
    <source>
        <dbReference type="Proteomes" id="UP000823611"/>
    </source>
</evidence>
<organism evidence="2 3">
    <name type="scientific">Candidatus Fimicola merdigallinarum</name>
    <dbReference type="NCBI Taxonomy" id="2840819"/>
    <lineage>
        <taxon>Bacteria</taxon>
        <taxon>Bacillati</taxon>
        <taxon>Bacillota</taxon>
        <taxon>Clostridia</taxon>
        <taxon>Lachnospirales</taxon>
        <taxon>Lachnospiraceae</taxon>
        <taxon>Lachnospiraceae incertae sedis</taxon>
        <taxon>Candidatus Fimicola</taxon>
    </lineage>
</organism>
<reference evidence="2" key="1">
    <citation type="submission" date="2020-10" db="EMBL/GenBank/DDBJ databases">
        <authorList>
            <person name="Gilroy R."/>
        </authorList>
    </citation>
    <scope>NUCLEOTIDE SEQUENCE</scope>
    <source>
        <strain evidence="2">F6-4510</strain>
    </source>
</reference>
<keyword evidence="1" id="KW-1133">Transmembrane helix</keyword>
<dbReference type="GO" id="GO:0005886">
    <property type="term" value="C:plasma membrane"/>
    <property type="evidence" value="ECO:0007669"/>
    <property type="project" value="UniProtKB-SubCell"/>
</dbReference>
<dbReference type="GO" id="GO:0140359">
    <property type="term" value="F:ABC-type transporter activity"/>
    <property type="evidence" value="ECO:0007669"/>
    <property type="project" value="InterPro"/>
</dbReference>
<feature type="transmembrane region" description="Helical" evidence="1">
    <location>
        <begin position="20"/>
        <end position="39"/>
    </location>
</feature>
<keyword evidence="1" id="KW-0472">Membrane</keyword>
<evidence type="ECO:0000256" key="1">
    <source>
        <dbReference type="SAM" id="Phobius"/>
    </source>
</evidence>
<gene>
    <name evidence="2" type="ORF">IAC55_04615</name>
</gene>
<keyword evidence="1" id="KW-0812">Transmembrane</keyword>
<proteinExistence type="predicted"/>
<protein>
    <submittedName>
        <fullName evidence="2">ABC transporter permease subunit</fullName>
    </submittedName>
</protein>
<accession>A0A9D9H4K2</accession>
<sequence length="286" mass="31568">MMINPIVRREAKTSLRSFKMFIAIAVYTFLIYISGLAYVKGVISNGYTGLDISSLSFVYVLLIILQFGMTAVLIPALTAGAISGERERQTLDILLVTKMSTVSIILGKLASSISLFILMMVATLPVFGIVFFFGGVSLIHLLTLEIYITVFAVMVGSIGIFFSTILKKTIPAMVVTYIVIGILCILPIVVVAIYELYTQRLYLSSVSGASVYIINSINPAFSILNLIDNQMGSQRIMGMLFGYTDNVDMALLFLQKYTYIINIFINLGITALFTFLSSKILRKSRD</sequence>
<feature type="transmembrane region" description="Helical" evidence="1">
    <location>
        <begin position="59"/>
        <end position="79"/>
    </location>
</feature>
<feature type="transmembrane region" description="Helical" evidence="1">
    <location>
        <begin position="257"/>
        <end position="276"/>
    </location>
</feature>
<dbReference type="EMBL" id="JADIMX010000086">
    <property type="protein sequence ID" value="MBO8434588.1"/>
    <property type="molecule type" value="Genomic_DNA"/>
</dbReference>
<reference evidence="2" key="2">
    <citation type="journal article" date="2021" name="PeerJ">
        <title>Extensive microbial diversity within the chicken gut microbiome revealed by metagenomics and culture.</title>
        <authorList>
            <person name="Gilroy R."/>
            <person name="Ravi A."/>
            <person name="Getino M."/>
            <person name="Pursley I."/>
            <person name="Horton D.L."/>
            <person name="Alikhan N.F."/>
            <person name="Baker D."/>
            <person name="Gharbi K."/>
            <person name="Hall N."/>
            <person name="Watson M."/>
            <person name="Adriaenssens E.M."/>
            <person name="Foster-Nyarko E."/>
            <person name="Jarju S."/>
            <person name="Secka A."/>
            <person name="Antonio M."/>
            <person name="Oren A."/>
            <person name="Chaudhuri R.R."/>
            <person name="La Ragione R."/>
            <person name="Hildebrand F."/>
            <person name="Pallen M.J."/>
        </authorList>
    </citation>
    <scope>NUCLEOTIDE SEQUENCE</scope>
    <source>
        <strain evidence="2">F6-4510</strain>
    </source>
</reference>
<dbReference type="PANTHER" id="PTHR43471">
    <property type="entry name" value="ABC TRANSPORTER PERMEASE"/>
    <property type="match status" value="1"/>
</dbReference>
<feature type="transmembrane region" description="Helical" evidence="1">
    <location>
        <begin position="116"/>
        <end position="139"/>
    </location>
</feature>
<dbReference type="AlphaFoldDB" id="A0A9D9H4K2"/>
<feature type="transmembrane region" description="Helical" evidence="1">
    <location>
        <begin position="209"/>
        <end position="227"/>
    </location>
</feature>